<dbReference type="AlphaFoldDB" id="A0AAV6GMD0"/>
<dbReference type="FunFam" id="3.20.20.80:FF:000220">
    <property type="entry name" value="Chitotriosidase-1"/>
    <property type="match status" value="1"/>
</dbReference>
<dbReference type="Gene3D" id="3.10.50.10">
    <property type="match status" value="1"/>
</dbReference>
<feature type="domain" description="Chitin-binding type-2" evidence="20">
    <location>
        <begin position="406"/>
        <end position="455"/>
    </location>
</feature>
<evidence type="ECO:0000256" key="5">
    <source>
        <dbReference type="ARBA" id="ARBA00011245"/>
    </source>
</evidence>
<comment type="caution">
    <text evidence="22">The sequence shown here is derived from an EMBL/GenBank/DDBJ whole genome shotgun (WGS) entry which is preliminary data.</text>
</comment>
<dbReference type="GO" id="GO:0000272">
    <property type="term" value="P:polysaccharide catabolic process"/>
    <property type="evidence" value="ECO:0007669"/>
    <property type="project" value="UniProtKB-KW"/>
</dbReference>
<dbReference type="PANTHER" id="PTHR11177:SF332">
    <property type="entry name" value="CHITINASE"/>
    <property type="match status" value="1"/>
</dbReference>
<organism evidence="22 23">
    <name type="scientific">Alosa alosa</name>
    <name type="common">allis shad</name>
    <dbReference type="NCBI Taxonomy" id="278164"/>
    <lineage>
        <taxon>Eukaryota</taxon>
        <taxon>Metazoa</taxon>
        <taxon>Chordata</taxon>
        <taxon>Craniata</taxon>
        <taxon>Vertebrata</taxon>
        <taxon>Euteleostomi</taxon>
        <taxon>Actinopterygii</taxon>
        <taxon>Neopterygii</taxon>
        <taxon>Teleostei</taxon>
        <taxon>Clupei</taxon>
        <taxon>Clupeiformes</taxon>
        <taxon>Clupeoidei</taxon>
        <taxon>Clupeidae</taxon>
        <taxon>Alosa</taxon>
    </lineage>
</organism>
<comment type="subunit">
    <text evidence="5">Monomer.</text>
</comment>
<dbReference type="SUPFAM" id="SSF51445">
    <property type="entry name" value="(Trans)glycosidases"/>
    <property type="match status" value="1"/>
</dbReference>
<dbReference type="InterPro" id="IPR011583">
    <property type="entry name" value="Chitinase_II/V-like_cat"/>
</dbReference>
<keyword evidence="23" id="KW-1185">Reference proteome</keyword>
<dbReference type="SMART" id="SM00636">
    <property type="entry name" value="Glyco_18"/>
    <property type="match status" value="1"/>
</dbReference>
<evidence type="ECO:0000313" key="23">
    <source>
        <dbReference type="Proteomes" id="UP000823561"/>
    </source>
</evidence>
<dbReference type="GO" id="GO:0006032">
    <property type="term" value="P:chitin catabolic process"/>
    <property type="evidence" value="ECO:0007669"/>
    <property type="project" value="UniProtKB-KW"/>
</dbReference>
<evidence type="ECO:0000259" key="20">
    <source>
        <dbReference type="PROSITE" id="PS50940"/>
    </source>
</evidence>
<dbReference type="Pfam" id="PF00704">
    <property type="entry name" value="Glyco_hydro_18"/>
    <property type="match status" value="1"/>
</dbReference>
<dbReference type="FunFam" id="2.170.140.10:FF:000001">
    <property type="entry name" value="Acidic mammalian chitinase"/>
    <property type="match status" value="1"/>
</dbReference>
<sequence length="455" mass="50267">MARLVVLAALGVLLTLQMVSSTKLVCYFSNWSQYRPSMGKFTPANVDPFLCTHVIYTLATISPENKLVTVEWNDEDMYRQLNNLKLTNPNMKTLLAVGGLVNGVSPFVSMVFTPEGRATFIRSALSFLRTFNFDGLDLAWDFPGQNGSPLDDKQRFTALLTELRKAIMKEATENRKPPLLLSIKVGSIRSTIDISYEVPEVSSQVDFISIMTYDYHGAWEKRTGHNSPLFPSSLDQGTHVHHNIDSTVSYWLMKGADANKLLLGFPTYGRTFHLTTSASGLGAPADGPADAGPYTRDPGFWSYYEVCSFTSTGIQGWITEQKVPYATHGNSWVGYDNKESFAAKTQWLRGKNLGGASVWSLDLDDFGGVFCADGTYPLVNHLRNSLGFPPKPTTTPAPTTTPDPIATFCVGKVDGLYPNPADASTYFQCFRGNTYLHSCQPGLEYKDSCKCCDYP</sequence>
<evidence type="ECO:0000256" key="12">
    <source>
        <dbReference type="ARBA" id="ARBA00023157"/>
    </source>
</evidence>
<dbReference type="CDD" id="cd02872">
    <property type="entry name" value="GH18_chitolectin_chitotriosidase"/>
    <property type="match status" value="1"/>
</dbReference>
<dbReference type="PANTHER" id="PTHR11177">
    <property type="entry name" value="CHITINASE"/>
    <property type="match status" value="1"/>
</dbReference>
<dbReference type="SUPFAM" id="SSF57625">
    <property type="entry name" value="Invertebrate chitin-binding proteins"/>
    <property type="match status" value="1"/>
</dbReference>
<dbReference type="Gene3D" id="2.170.140.10">
    <property type="entry name" value="Chitin binding domain"/>
    <property type="match status" value="1"/>
</dbReference>
<evidence type="ECO:0000313" key="22">
    <source>
        <dbReference type="EMBL" id="KAG5274671.1"/>
    </source>
</evidence>
<dbReference type="GO" id="GO:0008061">
    <property type="term" value="F:chitin binding"/>
    <property type="evidence" value="ECO:0007669"/>
    <property type="project" value="UniProtKB-KW"/>
</dbReference>
<evidence type="ECO:0000256" key="6">
    <source>
        <dbReference type="ARBA" id="ARBA00012729"/>
    </source>
</evidence>
<evidence type="ECO:0000256" key="8">
    <source>
        <dbReference type="ARBA" id="ARBA00022669"/>
    </source>
</evidence>
<keyword evidence="13" id="KW-0458">Lysosome</keyword>
<dbReference type="GO" id="GO:0005576">
    <property type="term" value="C:extracellular region"/>
    <property type="evidence" value="ECO:0007669"/>
    <property type="project" value="UniProtKB-SubCell"/>
</dbReference>
<dbReference type="Pfam" id="PF01607">
    <property type="entry name" value="CBM_14"/>
    <property type="match status" value="1"/>
</dbReference>
<evidence type="ECO:0000256" key="13">
    <source>
        <dbReference type="ARBA" id="ARBA00023228"/>
    </source>
</evidence>
<dbReference type="Proteomes" id="UP000823561">
    <property type="component" value="Chromosome 10"/>
</dbReference>
<evidence type="ECO:0000256" key="1">
    <source>
        <dbReference type="ARBA" id="ARBA00000822"/>
    </source>
</evidence>
<dbReference type="FunFam" id="3.10.50.10:FF:000001">
    <property type="entry name" value="Chitinase 3-like 1"/>
    <property type="match status" value="1"/>
</dbReference>
<evidence type="ECO:0000256" key="9">
    <source>
        <dbReference type="ARBA" id="ARBA00022729"/>
    </source>
</evidence>
<protein>
    <recommendedName>
        <fullName evidence="17">Chitotriosidase-1</fullName>
        <ecNumber evidence="6">3.2.1.14</ecNumber>
    </recommendedName>
    <alternativeName>
        <fullName evidence="18">Chitinase-1</fullName>
    </alternativeName>
</protein>
<dbReference type="GO" id="GO:0005764">
    <property type="term" value="C:lysosome"/>
    <property type="evidence" value="ECO:0007669"/>
    <property type="project" value="UniProtKB-SubCell"/>
</dbReference>
<keyword evidence="16" id="KW-0624">Polysaccharide degradation</keyword>
<keyword evidence="14" id="KW-0119">Carbohydrate metabolism</keyword>
<keyword evidence="11" id="KW-0146">Chitin degradation</keyword>
<dbReference type="PROSITE" id="PS50940">
    <property type="entry name" value="CHIT_BIND_II"/>
    <property type="match status" value="1"/>
</dbReference>
<feature type="chain" id="PRO_5043876699" description="Chitotriosidase-1" evidence="19">
    <location>
        <begin position="22"/>
        <end position="455"/>
    </location>
</feature>
<evidence type="ECO:0000256" key="18">
    <source>
        <dbReference type="ARBA" id="ARBA00076480"/>
    </source>
</evidence>
<keyword evidence="10" id="KW-0378">Hydrolase</keyword>
<evidence type="ECO:0000256" key="19">
    <source>
        <dbReference type="SAM" id="SignalP"/>
    </source>
</evidence>
<dbReference type="EC" id="3.2.1.14" evidence="6"/>
<dbReference type="SUPFAM" id="SSF54556">
    <property type="entry name" value="Chitinase insertion domain"/>
    <property type="match status" value="1"/>
</dbReference>
<dbReference type="InterPro" id="IPR017853">
    <property type="entry name" value="GH"/>
</dbReference>
<evidence type="ECO:0000256" key="11">
    <source>
        <dbReference type="ARBA" id="ARBA00023024"/>
    </source>
</evidence>
<gene>
    <name evidence="22" type="ORF">AALO_G00138870</name>
</gene>
<keyword evidence="15" id="KW-0326">Glycosidase</keyword>
<comment type="catalytic activity">
    <reaction evidence="1">
        <text>Random endo-hydrolysis of N-acetyl-beta-D-glucosaminide (1-&gt;4)-beta-linkages in chitin and chitodextrins.</text>
        <dbReference type="EC" id="3.2.1.14"/>
    </reaction>
</comment>
<evidence type="ECO:0000256" key="7">
    <source>
        <dbReference type="ARBA" id="ARBA00022525"/>
    </source>
</evidence>
<evidence type="ECO:0000256" key="10">
    <source>
        <dbReference type="ARBA" id="ARBA00022801"/>
    </source>
</evidence>
<dbReference type="InterPro" id="IPR002557">
    <property type="entry name" value="Chitin-bd_dom"/>
</dbReference>
<keyword evidence="7" id="KW-0964">Secreted</keyword>
<dbReference type="GO" id="GO:0008843">
    <property type="term" value="F:endochitinase activity"/>
    <property type="evidence" value="ECO:0007669"/>
    <property type="project" value="UniProtKB-EC"/>
</dbReference>
<keyword evidence="12" id="KW-1015">Disulfide bond</keyword>
<evidence type="ECO:0000256" key="2">
    <source>
        <dbReference type="ARBA" id="ARBA00004371"/>
    </source>
</evidence>
<evidence type="ECO:0000256" key="15">
    <source>
        <dbReference type="ARBA" id="ARBA00023295"/>
    </source>
</evidence>
<evidence type="ECO:0000256" key="16">
    <source>
        <dbReference type="ARBA" id="ARBA00023326"/>
    </source>
</evidence>
<accession>A0AAV6GMD0</accession>
<dbReference type="InterPro" id="IPR050314">
    <property type="entry name" value="Glycosyl_Hydrlase_18"/>
</dbReference>
<comment type="similarity">
    <text evidence="4">Belongs to the glycosyl hydrolase 18 family. Chitinase class II subfamily.</text>
</comment>
<dbReference type="FunFam" id="3.20.20.80:FF:000081">
    <property type="entry name" value="Chitinase 1"/>
    <property type="match status" value="1"/>
</dbReference>
<evidence type="ECO:0000259" key="21">
    <source>
        <dbReference type="PROSITE" id="PS51910"/>
    </source>
</evidence>
<evidence type="ECO:0000256" key="3">
    <source>
        <dbReference type="ARBA" id="ARBA00004613"/>
    </source>
</evidence>
<keyword evidence="9 19" id="KW-0732">Signal</keyword>
<dbReference type="InterPro" id="IPR001223">
    <property type="entry name" value="Glyco_hydro18_cat"/>
</dbReference>
<dbReference type="EMBL" id="JADWDJ010000010">
    <property type="protein sequence ID" value="KAG5274671.1"/>
    <property type="molecule type" value="Genomic_DNA"/>
</dbReference>
<dbReference type="PROSITE" id="PS51910">
    <property type="entry name" value="GH18_2"/>
    <property type="match status" value="1"/>
</dbReference>
<feature type="signal peptide" evidence="19">
    <location>
        <begin position="1"/>
        <end position="21"/>
    </location>
</feature>
<evidence type="ECO:0000256" key="14">
    <source>
        <dbReference type="ARBA" id="ARBA00023277"/>
    </source>
</evidence>
<comment type="subcellular location">
    <subcellularLocation>
        <location evidence="2">Lysosome</location>
    </subcellularLocation>
    <subcellularLocation>
        <location evidence="3">Secreted</location>
    </subcellularLocation>
</comment>
<evidence type="ECO:0000256" key="4">
    <source>
        <dbReference type="ARBA" id="ARBA00009121"/>
    </source>
</evidence>
<feature type="domain" description="GH18" evidence="21">
    <location>
        <begin position="22"/>
        <end position="389"/>
    </location>
</feature>
<name>A0AAV6GMD0_9TELE</name>
<reference evidence="22" key="1">
    <citation type="submission" date="2020-10" db="EMBL/GenBank/DDBJ databases">
        <title>Chromosome-scale genome assembly of the Allis shad, Alosa alosa.</title>
        <authorList>
            <person name="Margot Z."/>
            <person name="Christophe K."/>
            <person name="Cabau C."/>
            <person name="Louis A."/>
            <person name="Berthelot C."/>
            <person name="Parey E."/>
            <person name="Roest Crollius H."/>
            <person name="Montfort J."/>
            <person name="Robinson-Rechavi M."/>
            <person name="Bucao C."/>
            <person name="Bouchez O."/>
            <person name="Gislard M."/>
            <person name="Lluch J."/>
            <person name="Milhes M."/>
            <person name="Lampietro C."/>
            <person name="Lopez Roques C."/>
            <person name="Donnadieu C."/>
            <person name="Braasch I."/>
            <person name="Desvignes T."/>
            <person name="Postlethwait J."/>
            <person name="Bobe J."/>
            <person name="Guiguen Y."/>
        </authorList>
    </citation>
    <scope>NUCLEOTIDE SEQUENCE</scope>
    <source>
        <strain evidence="22">M-15738</strain>
        <tissue evidence="22">Blood</tissue>
    </source>
</reference>
<dbReference type="InterPro" id="IPR036508">
    <property type="entry name" value="Chitin-bd_dom_sf"/>
</dbReference>
<proteinExistence type="inferred from homology"/>
<evidence type="ECO:0000256" key="17">
    <source>
        <dbReference type="ARBA" id="ARBA00069826"/>
    </source>
</evidence>
<keyword evidence="8" id="KW-0147">Chitin-binding</keyword>
<dbReference type="InterPro" id="IPR029070">
    <property type="entry name" value="Chitinase_insertion_sf"/>
</dbReference>
<dbReference type="Gene3D" id="3.20.20.80">
    <property type="entry name" value="Glycosidases"/>
    <property type="match status" value="1"/>
</dbReference>